<gene>
    <name evidence="1" type="ORF">QAD02_001278</name>
</gene>
<organism evidence="1 2">
    <name type="scientific">Eretmocerus hayati</name>
    <dbReference type="NCBI Taxonomy" id="131215"/>
    <lineage>
        <taxon>Eukaryota</taxon>
        <taxon>Metazoa</taxon>
        <taxon>Ecdysozoa</taxon>
        <taxon>Arthropoda</taxon>
        <taxon>Hexapoda</taxon>
        <taxon>Insecta</taxon>
        <taxon>Pterygota</taxon>
        <taxon>Neoptera</taxon>
        <taxon>Endopterygota</taxon>
        <taxon>Hymenoptera</taxon>
        <taxon>Apocrita</taxon>
        <taxon>Proctotrupomorpha</taxon>
        <taxon>Chalcidoidea</taxon>
        <taxon>Aphelinidae</taxon>
        <taxon>Aphelininae</taxon>
        <taxon>Eretmocerus</taxon>
    </lineage>
</organism>
<protein>
    <submittedName>
        <fullName evidence="1">Uncharacterized protein</fullName>
    </submittedName>
</protein>
<reference evidence="1" key="1">
    <citation type="submission" date="2023-04" db="EMBL/GenBank/DDBJ databases">
        <title>A chromosome-level genome assembly of the parasitoid wasp Eretmocerus hayati.</title>
        <authorList>
            <person name="Zhong Y."/>
            <person name="Liu S."/>
            <person name="Liu Y."/>
        </authorList>
    </citation>
    <scope>NUCLEOTIDE SEQUENCE</scope>
    <source>
        <strain evidence="1">ZJU_SS_LIU_2023</strain>
    </source>
</reference>
<evidence type="ECO:0000313" key="1">
    <source>
        <dbReference type="EMBL" id="KAJ8670019.1"/>
    </source>
</evidence>
<comment type="caution">
    <text evidence="1">The sequence shown here is derived from an EMBL/GenBank/DDBJ whole genome shotgun (WGS) entry which is preliminary data.</text>
</comment>
<dbReference type="Proteomes" id="UP001239111">
    <property type="component" value="Chromosome 3"/>
</dbReference>
<sequence length="211" mass="24090">MSVWYQNTTSFQLIDPTNLMAQSYTPGTGVAEKFLSYAFEASSLLAMHGCIPNVKAGLTREHLSVWHTLQPIKKGDRIIIYNASSTIYDNVPKSTRQRLFQQYHNCACDCRACTENWCFDGLEPSKVSSNAGSNTEMVEQIVGELNYIDDEIKKNSRKFKNPDIKTVSRVKDLVVKAWKHCELPSPVIIRAVKLYHRMLGWFYGPSESEWK</sequence>
<proteinExistence type="predicted"/>
<evidence type="ECO:0000313" key="2">
    <source>
        <dbReference type="Proteomes" id="UP001239111"/>
    </source>
</evidence>
<keyword evidence="2" id="KW-1185">Reference proteome</keyword>
<accession>A0ACC2NG03</accession>
<name>A0ACC2NG03_9HYME</name>
<dbReference type="EMBL" id="CM056743">
    <property type="protein sequence ID" value="KAJ8670019.1"/>
    <property type="molecule type" value="Genomic_DNA"/>
</dbReference>